<evidence type="ECO:0000259" key="5">
    <source>
        <dbReference type="PROSITE" id="PS50994"/>
    </source>
</evidence>
<evidence type="ECO:0000313" key="7">
    <source>
        <dbReference type="Proteomes" id="UP001151760"/>
    </source>
</evidence>
<dbReference type="InterPro" id="IPR001584">
    <property type="entry name" value="Integrase_cat-core"/>
</dbReference>
<dbReference type="EMBL" id="BQNB010016864">
    <property type="protein sequence ID" value="GJT56644.1"/>
    <property type="molecule type" value="Genomic_DNA"/>
</dbReference>
<sequence length="1755" mass="196502">MPEPIQPMPTFTQTSFSQPAVHTQQTQTNPTGQQYPNNVQTQQFQQAKEQAQIGKIRDILDGQSRLGWWEERIKEDEEDLCINSSLQILLVTKKKAYIRIIAAENETNEFAKVDLPLLLSLILNPLRRRIKPLYLKVVQAGEMHSLPPPITEIICPAHPTDIERTQVTRPIDSEPMILRIQASRHRPQTSHLLIDIMTLAQTASVLLVVRKTASIRFLLVDLNLLLSRYRTRQSISAVSMISPASVPVGRSDSAASRNRPAVHSAGAPYHTGWSKRPATVSAGRPVSAGWLKSCCSKNHNSDPSSVLFSYFRLTYITLCLEDKGRLDNWLLRPQQVILVHDNELGGIVTFGSGEDLQPEQKVTCLVAKASLDESTRWHRRMAHVNFKTINKLATEGLVNGYLLKGTVLVLPISGVLRRKYYSLVVTDDFSRFSWTFFLGTKDETFYVLKEFIALIENQLNKKVKGIRCDNGTEFKNAKLIELCGDKGIKRDYSNPRTPQQNGVAERKNRTLIEAARTMLADSKLPTMFWTEAVSTACYVLNRVSITNPHNKTPYELISGKGKADDGYLVGYASNSKRPIGYTLSKTDTPCRFAGLSSRNGPSIMERNADYAEELAKLQRQEYEAKDAAARYGYLFSQATAEILCQAEAEIRNQGVSAVKDPAGVDSAVKDPLGVDRLSTGRPSAIVILAEVILLIALPCCEVHPIPTKRVNTIHPQSQILGDLASPDQSYRPTSLSVHNTLLSFLSSFIFKPTSISQNALEDPDWVDAMQEEMQQFINQQVWKLVPLPAGKHAIGTKWILKNKRDARGIVVRNKARLVAQGHRQEEGIDYDELDVKSPFSMRNEDEVVVKGSVWNFIKHLDLVYVDTSSFGSTNKACVMEFELSRPDTDVNALVLVPDIKYFPLTSHRNAVKKIFKYLKAQPKIRLGYPKDYSPFLWKLHSDSDYAGSHGDRKSTYKGWIIHTLDDNVADLLTKAFNGPRFAYLVVQIVMVNSLFLEFEGRLDSAVCTMVSAGSYSSAGTNGFLLLVWSKSAGSYSSCWTNGFLLVGSKVSAVSLSSAHWSAGWSMLVVLVPAARLVSAGCNYGLLKLFRSCLILCSMLVAMAYVLVDSFLLDRFSILLSTMMPLYKDDHNRIAYLGRERGSEDFIDILSYLDHSPLRAQLQLDDANGIFDMHIDDIFAGMGAIGYPPALRREVGIPVPSYHCHKPLYVYRLHLPGSIQPEAHPVPHPPPFSPVREPTPERLPETEWVVPIPVSPITDWRPWPSVPAPSPIRDPTPEPASPPIPPALTLRLEEPVIFGPLPRPANYIAPEDIDNLNSMEDDTIFGGFHEETHAGPDDAPTTTAECWLKGNCGYPRSVRPLRHTRMHPEANVHNPATVPSEDIEAREEEEVPLRRKRSIHRRARTEFNTSAFAQFHAPHSSDVLPHTDISESVVRLLVLIRARLPCQIWRSLLSFLQRMHRPGKRLEEEQASARLVQQLQAEDLAQADVPPDASRYIIFTAREKLVELMSPQMTTLLSARLPLRNGSRELLLQIIRYRALKGKPLKQSEVTKMMRNLVKNQWCAAHNGTITMKAVTAMSKQHLLKDTRISVRRLEKDRFIDPRCSCCTPKHTLPDDPDSAGGRSFHPAGSTPMSGSAVPETAGGPLDTTDSDIEDFKRCSLDSDEDTDRYFRLNPDVDVGLDLWRDVNLLCQSLIPDMGKIFWRTQDEMGCQWLEFHAIRAPTAGKDVTHTKAHSSTLIQSDVVVAGSVIQRFRMA</sequence>
<dbReference type="InterPro" id="IPR025724">
    <property type="entry name" value="GAG-pre-integrase_dom"/>
</dbReference>
<evidence type="ECO:0000313" key="6">
    <source>
        <dbReference type="EMBL" id="GJT56644.1"/>
    </source>
</evidence>
<proteinExistence type="predicted"/>
<dbReference type="InterPro" id="IPR012337">
    <property type="entry name" value="RNaseH-like_sf"/>
</dbReference>
<dbReference type="InterPro" id="IPR039537">
    <property type="entry name" value="Retrotran_Ty1/copia-like"/>
</dbReference>
<feature type="region of interest" description="Disordered" evidence="3">
    <location>
        <begin position="1609"/>
        <end position="1650"/>
    </location>
</feature>
<feature type="region of interest" description="Disordered" evidence="3">
    <location>
        <begin position="1"/>
        <end position="36"/>
    </location>
</feature>
<evidence type="ECO:0000256" key="3">
    <source>
        <dbReference type="SAM" id="MobiDB-lite"/>
    </source>
</evidence>
<dbReference type="Proteomes" id="UP001151760">
    <property type="component" value="Unassembled WGS sequence"/>
</dbReference>
<reference evidence="6" key="2">
    <citation type="submission" date="2022-01" db="EMBL/GenBank/DDBJ databases">
        <authorList>
            <person name="Yamashiro T."/>
            <person name="Shiraishi A."/>
            <person name="Satake H."/>
            <person name="Nakayama K."/>
        </authorList>
    </citation>
    <scope>NUCLEOTIDE SEQUENCE</scope>
</reference>
<keyword evidence="4" id="KW-0472">Membrane</keyword>
<dbReference type="Pfam" id="PF00665">
    <property type="entry name" value="rve"/>
    <property type="match status" value="1"/>
</dbReference>
<dbReference type="PANTHER" id="PTHR42648:SF32">
    <property type="entry name" value="RIBONUCLEASE H-LIKE DOMAIN, GAG-PRE-INTEGRASE DOMAIN PROTEIN-RELATED"/>
    <property type="match status" value="1"/>
</dbReference>
<keyword evidence="7" id="KW-1185">Reference proteome</keyword>
<feature type="transmembrane region" description="Helical" evidence="4">
    <location>
        <begin position="1058"/>
        <end position="1076"/>
    </location>
</feature>
<comment type="caution">
    <text evidence="6">The sequence shown here is derived from an EMBL/GenBank/DDBJ whole genome shotgun (WGS) entry which is preliminary data.</text>
</comment>
<organism evidence="6 7">
    <name type="scientific">Tanacetum coccineum</name>
    <dbReference type="NCBI Taxonomy" id="301880"/>
    <lineage>
        <taxon>Eukaryota</taxon>
        <taxon>Viridiplantae</taxon>
        <taxon>Streptophyta</taxon>
        <taxon>Embryophyta</taxon>
        <taxon>Tracheophyta</taxon>
        <taxon>Spermatophyta</taxon>
        <taxon>Magnoliopsida</taxon>
        <taxon>eudicotyledons</taxon>
        <taxon>Gunneridae</taxon>
        <taxon>Pentapetalae</taxon>
        <taxon>asterids</taxon>
        <taxon>campanulids</taxon>
        <taxon>Asterales</taxon>
        <taxon>Asteraceae</taxon>
        <taxon>Asteroideae</taxon>
        <taxon>Anthemideae</taxon>
        <taxon>Anthemidinae</taxon>
        <taxon>Tanacetum</taxon>
    </lineage>
</organism>
<dbReference type="PROSITE" id="PS50994">
    <property type="entry name" value="INTEGRASE"/>
    <property type="match status" value="1"/>
</dbReference>
<keyword evidence="4" id="KW-1133">Transmembrane helix</keyword>
<keyword evidence="1" id="KW-0479">Metal-binding</keyword>
<reference evidence="6" key="1">
    <citation type="journal article" date="2022" name="Int. J. Mol. Sci.">
        <title>Draft Genome of Tanacetum Coccineum: Genomic Comparison of Closely Related Tanacetum-Family Plants.</title>
        <authorList>
            <person name="Yamashiro T."/>
            <person name="Shiraishi A."/>
            <person name="Nakayama K."/>
            <person name="Satake H."/>
        </authorList>
    </citation>
    <scope>NUCLEOTIDE SEQUENCE</scope>
</reference>
<dbReference type="SUPFAM" id="SSF53098">
    <property type="entry name" value="Ribonuclease H-like"/>
    <property type="match status" value="1"/>
</dbReference>
<feature type="compositionally biased region" description="Low complexity" evidence="3">
    <location>
        <begin position="23"/>
        <end position="36"/>
    </location>
</feature>
<evidence type="ECO:0000256" key="1">
    <source>
        <dbReference type="ARBA" id="ARBA00022723"/>
    </source>
</evidence>
<dbReference type="Pfam" id="PF13976">
    <property type="entry name" value="gag_pre-integrs"/>
    <property type="match status" value="1"/>
</dbReference>
<keyword evidence="2" id="KW-0378">Hydrolase</keyword>
<feature type="compositionally biased region" description="Polar residues" evidence="3">
    <location>
        <begin position="9"/>
        <end position="22"/>
    </location>
</feature>
<dbReference type="PANTHER" id="PTHR42648">
    <property type="entry name" value="TRANSPOSASE, PUTATIVE-RELATED"/>
    <property type="match status" value="1"/>
</dbReference>
<accession>A0ABQ5F124</accession>
<dbReference type="Gene3D" id="3.30.420.10">
    <property type="entry name" value="Ribonuclease H-like superfamily/Ribonuclease H"/>
    <property type="match status" value="1"/>
</dbReference>
<gene>
    <name evidence="6" type="ORF">Tco_0991698</name>
</gene>
<evidence type="ECO:0000256" key="2">
    <source>
        <dbReference type="ARBA" id="ARBA00022801"/>
    </source>
</evidence>
<evidence type="ECO:0000256" key="4">
    <source>
        <dbReference type="SAM" id="Phobius"/>
    </source>
</evidence>
<feature type="domain" description="Integrase catalytic" evidence="5">
    <location>
        <begin position="392"/>
        <end position="561"/>
    </location>
</feature>
<name>A0ABQ5F124_9ASTR</name>
<feature type="transmembrane region" description="Helical" evidence="4">
    <location>
        <begin position="1088"/>
        <end position="1107"/>
    </location>
</feature>
<dbReference type="Pfam" id="PF07727">
    <property type="entry name" value="RVT_2"/>
    <property type="match status" value="1"/>
</dbReference>
<dbReference type="InterPro" id="IPR036397">
    <property type="entry name" value="RNaseH_sf"/>
</dbReference>
<protein>
    <submittedName>
        <fullName evidence="6">Ribonuclease H-like domain-containing protein</fullName>
    </submittedName>
</protein>
<dbReference type="InterPro" id="IPR013103">
    <property type="entry name" value="RVT_2"/>
</dbReference>
<keyword evidence="4" id="KW-0812">Transmembrane</keyword>